<reference evidence="1" key="1">
    <citation type="submission" date="2021-06" db="EMBL/GenBank/DDBJ databases">
        <authorList>
            <person name="Kallberg Y."/>
            <person name="Tangrot J."/>
            <person name="Rosling A."/>
        </authorList>
    </citation>
    <scope>NUCLEOTIDE SEQUENCE</scope>
    <source>
        <strain evidence="1">UK204</strain>
    </source>
</reference>
<organism evidence="1 2">
    <name type="scientific">Funneliformis caledonium</name>
    <dbReference type="NCBI Taxonomy" id="1117310"/>
    <lineage>
        <taxon>Eukaryota</taxon>
        <taxon>Fungi</taxon>
        <taxon>Fungi incertae sedis</taxon>
        <taxon>Mucoromycota</taxon>
        <taxon>Glomeromycotina</taxon>
        <taxon>Glomeromycetes</taxon>
        <taxon>Glomerales</taxon>
        <taxon>Glomeraceae</taxon>
        <taxon>Funneliformis</taxon>
    </lineage>
</organism>
<name>A0A9N9EGP3_9GLOM</name>
<keyword evidence="2" id="KW-1185">Reference proteome</keyword>
<gene>
    <name evidence="1" type="ORF">FCALED_LOCUS12130</name>
</gene>
<feature type="non-terminal residue" evidence="1">
    <location>
        <position position="1"/>
    </location>
</feature>
<sequence length="95" mass="11274">RLGEVTTFNETLSIKENTKEDVKKEFIRDSVFIKVSPEDIFKSSFLKIPGYVSIDICVYFKRLYPRLEVEKKSSLKFYLKLCRLDSKADMHFNRL</sequence>
<evidence type="ECO:0000313" key="2">
    <source>
        <dbReference type="Proteomes" id="UP000789570"/>
    </source>
</evidence>
<proteinExistence type="predicted"/>
<dbReference type="EMBL" id="CAJVPQ010005650">
    <property type="protein sequence ID" value="CAG8673393.1"/>
    <property type="molecule type" value="Genomic_DNA"/>
</dbReference>
<dbReference type="AlphaFoldDB" id="A0A9N9EGP3"/>
<dbReference type="Proteomes" id="UP000789570">
    <property type="component" value="Unassembled WGS sequence"/>
</dbReference>
<dbReference type="OrthoDB" id="2445761at2759"/>
<protein>
    <submittedName>
        <fullName evidence="1">16412_t:CDS:1</fullName>
    </submittedName>
</protein>
<accession>A0A9N9EGP3</accession>
<comment type="caution">
    <text evidence="1">The sequence shown here is derived from an EMBL/GenBank/DDBJ whole genome shotgun (WGS) entry which is preliminary data.</text>
</comment>
<evidence type="ECO:0000313" key="1">
    <source>
        <dbReference type="EMBL" id="CAG8673393.1"/>
    </source>
</evidence>